<dbReference type="Pfam" id="PF08378">
    <property type="entry name" value="NERD"/>
    <property type="match status" value="1"/>
</dbReference>
<gene>
    <name evidence="9" type="primary">pglW</name>
    <name evidence="9" type="ORF">MRBLWS13_003430</name>
</gene>
<feature type="domain" description="Protein kinase" evidence="7">
    <location>
        <begin position="190"/>
        <end position="502"/>
    </location>
</feature>
<evidence type="ECO:0000259" key="8">
    <source>
        <dbReference type="PROSITE" id="PS50965"/>
    </source>
</evidence>
<dbReference type="PROSITE" id="PS50965">
    <property type="entry name" value="NERD"/>
    <property type="match status" value="1"/>
</dbReference>
<evidence type="ECO:0000259" key="7">
    <source>
        <dbReference type="PROSITE" id="PS50011"/>
    </source>
</evidence>
<protein>
    <recommendedName>
        <fullName evidence="1">non-specific serine/threonine protein kinase</fullName>
        <ecNumber evidence="1">2.7.11.1</ecNumber>
    </recommendedName>
</protein>
<feature type="domain" description="NERD" evidence="8">
    <location>
        <begin position="14"/>
        <end position="131"/>
    </location>
</feature>
<evidence type="ECO:0000256" key="4">
    <source>
        <dbReference type="ARBA" id="ARBA00022741"/>
    </source>
</evidence>
<keyword evidence="6" id="KW-0067">ATP-binding</keyword>
<keyword evidence="3" id="KW-0808">Transferase</keyword>
<feature type="domain" description="Protein kinase" evidence="7">
    <location>
        <begin position="513"/>
        <end position="770"/>
    </location>
</feature>
<accession>A0AAU6SFN1</accession>
<evidence type="ECO:0000256" key="1">
    <source>
        <dbReference type="ARBA" id="ARBA00012513"/>
    </source>
</evidence>
<evidence type="ECO:0000256" key="6">
    <source>
        <dbReference type="ARBA" id="ARBA00022840"/>
    </source>
</evidence>
<dbReference type="Gene3D" id="3.30.200.20">
    <property type="entry name" value="Phosphorylase Kinase, domain 1"/>
    <property type="match status" value="2"/>
</dbReference>
<dbReference type="InterPro" id="IPR000719">
    <property type="entry name" value="Prot_kinase_dom"/>
</dbReference>
<organism evidence="9">
    <name type="scientific">Microbacterium sp. LWS13-1.2</name>
    <dbReference type="NCBI Taxonomy" id="3135264"/>
    <lineage>
        <taxon>Bacteria</taxon>
        <taxon>Bacillati</taxon>
        <taxon>Actinomycetota</taxon>
        <taxon>Actinomycetes</taxon>
        <taxon>Micrococcales</taxon>
        <taxon>Microbacteriaceae</taxon>
        <taxon>Microbacterium</taxon>
    </lineage>
</organism>
<dbReference type="GO" id="GO:0004674">
    <property type="term" value="F:protein serine/threonine kinase activity"/>
    <property type="evidence" value="ECO:0007669"/>
    <property type="project" value="UniProtKB-KW"/>
</dbReference>
<dbReference type="InterPro" id="IPR011528">
    <property type="entry name" value="NERD"/>
</dbReference>
<dbReference type="SMART" id="SM00220">
    <property type="entry name" value="S_TKc"/>
    <property type="match status" value="1"/>
</dbReference>
<dbReference type="PANTHER" id="PTHR43289:SF6">
    <property type="entry name" value="SERINE_THREONINE-PROTEIN KINASE NEKL-3"/>
    <property type="match status" value="1"/>
</dbReference>
<name>A0AAU6SFN1_9MICO</name>
<dbReference type="Pfam" id="PF00069">
    <property type="entry name" value="Pkinase"/>
    <property type="match status" value="2"/>
</dbReference>
<dbReference type="RefSeq" id="WP_349426543.1">
    <property type="nucleotide sequence ID" value="NZ_CP151632.1"/>
</dbReference>
<dbReference type="PANTHER" id="PTHR43289">
    <property type="entry name" value="MITOGEN-ACTIVATED PROTEIN KINASE KINASE KINASE 20-RELATED"/>
    <property type="match status" value="1"/>
</dbReference>
<keyword evidence="2" id="KW-0723">Serine/threonine-protein kinase</keyword>
<proteinExistence type="predicted"/>
<sequence length="1385" mass="148888">MQPNSARWHVVSDSEHAHERAGLEHVRALLPDRGPFHAWSNFEFVDSNGTWSEVDLLVLGEGALYLVELKHYQGDIRGSAYRWQLTRRSEDSPLKKAAMKSRKLAGVLKAAAARAGLDPSAVPFVKPAIFLHAANTRCLLSDADKTDLYGLDGREHQSNLPSIADLLLEPPRRGPVNEAAFLGVVERVGFALRREREIGSWRLTGPALDEEADWQDWPAEHRVTRKQARIRFFTTPRGASTAQVASSHKFTEREFALTSRLHHPGILAPQDIVEDELGSGLVFPYDAGDQRLDLWLADNGGALDLRAQVGVVRQLAESVQYAHSNGVVHRGLNPGAVFVHHDREPRTLIGGWRVAGAGEGAGQSVLETDGGATRIFGLLDARKKGNRTADAYVAPEGQWRPDASRSRLDVFALGALTYLLVTGHDPATSAIELKQRLEREHGLDLAADLPQVSAALRSLVLAATNPVVSERLRDVPDFLEKLSDVERDLGTNASETEIDPLDAPPGTVIGGRFELVRRLGSGSTAVGLLVRDREAEGEARVLKVAVDDNAARRLDAEADVLAVLNSRRQPRVVRIVETAPIQVGDRKALLLESAGDETLADVLRDRRRLSLDLLDRWGIDLLEALVSLDEAGVDHRDVKPSNLGIREQKSDRAKHLVLFDFSLAKASAATISAGTPPYLDPFLGTGTRLHWDSAAERYAAAVTLFEMATGHAPVYGDGETAPQFVDRATIEPGDFDPAVADGLVRFFEKALAKDAKQRHGTAGDMLADWRSALAASVATNPEDADEIAERALPDTLLPQSGLTPRALSALEPFRLKTVGDLAALDTSRLSRFTGIVDATKREIRGRAKQWREKFVDDLPTTVAPTEDVNQADPFHSPDVAAQFLVEAAGSPRAQARRNAAAVILGVEGDVEPFAVLTDIAAALGLGGQPQASAALANVRDAWAAVPRAAYLLDGIFDRVLGVLEGFDGAAWTDTVVAALAPGGASATDRRLIAGMVRASLDRADDKAKGADEESPIMRRRRRHDNRLILARGSVVGDVAAPLGLRGNQLVEESARAGEFVVPRGRSVPALRQVWTSDLPALDDTRLIRLAARLSDAAAASASGELYSTRMPVVDAVRLALGSTMPSQRFTTDDVKRLVQIRFPGVDAVPGRPGLDRVLAEAGTGLTWDGDSYSIPSAHSDTTFATQTSYPTIPIRRADGQRQPTHRELRESVSARSFLALGVQAKYAEGTAASLVDNYGAIEVNVTDVLLDSLRARADDAGVPWDAVLAADAAASGSIDARGLAALVEQAIPDIDTAIETALAGAPGMDRPVVLTEAAPLARYGYMARLSRLADITTPREQAVWLIVPEDGGGGPLLDGAPIPLTYASQFVRLDGKPHAIEGAAR</sequence>
<dbReference type="Gene3D" id="1.10.510.10">
    <property type="entry name" value="Transferase(Phosphotransferase) domain 1"/>
    <property type="match status" value="2"/>
</dbReference>
<dbReference type="SUPFAM" id="SSF56112">
    <property type="entry name" value="Protein kinase-like (PK-like)"/>
    <property type="match status" value="2"/>
</dbReference>
<dbReference type="InterPro" id="IPR049832">
    <property type="entry name" value="BREX_PglW"/>
</dbReference>
<dbReference type="NCBIfam" id="NF033442">
    <property type="entry name" value="BREX_PglW"/>
    <property type="match status" value="1"/>
</dbReference>
<dbReference type="EC" id="2.7.11.1" evidence="1"/>
<evidence type="ECO:0000256" key="5">
    <source>
        <dbReference type="ARBA" id="ARBA00022777"/>
    </source>
</evidence>
<dbReference type="GO" id="GO:0005524">
    <property type="term" value="F:ATP binding"/>
    <property type="evidence" value="ECO:0007669"/>
    <property type="project" value="UniProtKB-KW"/>
</dbReference>
<keyword evidence="4" id="KW-0547">Nucleotide-binding</keyword>
<evidence type="ECO:0000256" key="3">
    <source>
        <dbReference type="ARBA" id="ARBA00022679"/>
    </source>
</evidence>
<reference evidence="9" key="1">
    <citation type="submission" date="2024-04" db="EMBL/GenBank/DDBJ databases">
        <authorList>
            <person name="Roder T."/>
            <person name="Oberhansli S."/>
            <person name="Kreuzer M."/>
        </authorList>
    </citation>
    <scope>NUCLEOTIDE SEQUENCE</scope>
    <source>
        <strain evidence="9">LWS13-1.2</strain>
    </source>
</reference>
<evidence type="ECO:0000313" key="9">
    <source>
        <dbReference type="EMBL" id="WZO35723.1"/>
    </source>
</evidence>
<dbReference type="PROSITE" id="PS50011">
    <property type="entry name" value="PROTEIN_KINASE_DOM"/>
    <property type="match status" value="2"/>
</dbReference>
<dbReference type="EMBL" id="CP151632">
    <property type="protein sequence ID" value="WZO35723.1"/>
    <property type="molecule type" value="Genomic_DNA"/>
</dbReference>
<evidence type="ECO:0000256" key="2">
    <source>
        <dbReference type="ARBA" id="ARBA00022527"/>
    </source>
</evidence>
<dbReference type="InterPro" id="IPR011009">
    <property type="entry name" value="Kinase-like_dom_sf"/>
</dbReference>
<keyword evidence="5 9" id="KW-0418">Kinase</keyword>